<evidence type="ECO:0000313" key="1">
    <source>
        <dbReference type="EMBL" id="SLM63458.1"/>
    </source>
</evidence>
<reference evidence="1 2" key="1">
    <citation type="submission" date="2016-09" db="EMBL/GenBank/DDBJ databases">
        <authorList>
            <person name="Reverchon S."/>
            <person name="Nasser W."/>
            <person name="Leonard S."/>
            <person name="Brochier C."/>
            <person name="Duprey A."/>
        </authorList>
    </citation>
    <scope>NUCLEOTIDE SEQUENCE [LARGE SCALE GENOMIC DNA]</scope>
    <source>
        <strain evidence="1 2">174/2</strain>
    </source>
</reference>
<organism evidence="1 2">
    <name type="scientific">Dickeya aquatica</name>
    <dbReference type="NCBI Taxonomy" id="1401087"/>
    <lineage>
        <taxon>Bacteria</taxon>
        <taxon>Pseudomonadati</taxon>
        <taxon>Pseudomonadota</taxon>
        <taxon>Gammaproteobacteria</taxon>
        <taxon>Enterobacterales</taxon>
        <taxon>Pectobacteriaceae</taxon>
        <taxon>Dickeya</taxon>
    </lineage>
</organism>
<protein>
    <submittedName>
        <fullName evidence="1">Uncharacterized protein</fullName>
    </submittedName>
</protein>
<proteinExistence type="predicted"/>
<dbReference type="KEGG" id="daq:DAQ1742_02580"/>
<sequence length="39" mass="4352">MLNATTSLLTGINRRAKSLLCVRYGETSAIIRANHLQHQ</sequence>
<dbReference type="AlphaFoldDB" id="A0A375ABG4"/>
<keyword evidence="2" id="KW-1185">Reference proteome</keyword>
<dbReference type="Proteomes" id="UP000294820">
    <property type="component" value="Chromosome 1"/>
</dbReference>
<evidence type="ECO:0000313" key="2">
    <source>
        <dbReference type="Proteomes" id="UP000294820"/>
    </source>
</evidence>
<dbReference type="EMBL" id="LT615367">
    <property type="protein sequence ID" value="SLM63458.1"/>
    <property type="molecule type" value="Genomic_DNA"/>
</dbReference>
<gene>
    <name evidence="1" type="ORF">DAQ1742_02580</name>
</gene>
<name>A0A375ABG4_9GAMM</name>
<accession>A0A375ABG4</accession>